<dbReference type="EMBL" id="MH153813">
    <property type="protein sequence ID" value="AWN04678.1"/>
    <property type="molecule type" value="Genomic_DNA"/>
</dbReference>
<proteinExistence type="predicted"/>
<organism evidence="4 5">
    <name type="scientific">Microbacterium phage Squash</name>
    <dbReference type="NCBI Taxonomy" id="2182357"/>
    <lineage>
        <taxon>Viruses</taxon>
        <taxon>Duplodnaviria</taxon>
        <taxon>Heunggongvirae</taxon>
        <taxon>Uroviricota</taxon>
        <taxon>Caudoviricetes</taxon>
        <taxon>Squashvirus</taxon>
        <taxon>Squashvirus squash</taxon>
    </lineage>
</organism>
<reference evidence="4 5" key="1">
    <citation type="submission" date="2018-04" db="EMBL/GenBank/DDBJ databases">
        <authorList>
            <person name="Fournier C.T."/>
            <person name="Kim C.J."/>
            <person name="Romero I.G."/>
            <person name="Sanchez M."/>
            <person name="Do N."/>
            <person name="Wu S."/>
            <person name="Mosier S.A."/>
            <person name="Wang J."/>
            <person name="Lund A."/>
            <person name="Moberg-Parker J."/>
            <person name="Stanton A.-C.J."/>
            <person name="Garlena R.A."/>
            <person name="Russell D.A."/>
            <person name="Pope W.H."/>
            <person name="Jacobs-Sera D."/>
            <person name="Hatfull G.F."/>
        </authorList>
    </citation>
    <scope>NUCLEOTIDE SEQUENCE [LARGE SCALE GENOMIC DNA]</scope>
</reference>
<sequence>MALMKPGHLPGEKSADLEARLGIAQDGKPSPEQLQVQREMQALIYTAMDYGNRYIQDGRHKALAMEHLEDALMRFGKEIFAAPIPTEVPA</sequence>
<dbReference type="Pfam" id="PF24729">
    <property type="entry name" value="Acb2_Tad1_hairpin"/>
    <property type="match status" value="1"/>
</dbReference>
<dbReference type="GeneID" id="54992325"/>
<dbReference type="Proteomes" id="UP000246514">
    <property type="component" value="Segment"/>
</dbReference>
<evidence type="ECO:0000259" key="3">
    <source>
        <dbReference type="Pfam" id="PF24729"/>
    </source>
</evidence>
<dbReference type="KEGG" id="vg:54992325"/>
<protein>
    <recommendedName>
        <fullName evidence="3">Acb2/Tad1 hairpin domain-containing protein</fullName>
    </recommendedName>
</protein>
<feature type="domain" description="Acb2/Tad1 hairpin" evidence="3">
    <location>
        <begin position="29"/>
        <end position="79"/>
    </location>
</feature>
<dbReference type="RefSeq" id="YP_009801798.1">
    <property type="nucleotide sequence ID" value="NC_047975.1"/>
</dbReference>
<evidence type="ECO:0000313" key="5">
    <source>
        <dbReference type="Proteomes" id="UP000246514"/>
    </source>
</evidence>
<evidence type="ECO:0000256" key="2">
    <source>
        <dbReference type="SAM" id="MobiDB-lite"/>
    </source>
</evidence>
<evidence type="ECO:0000313" key="4">
    <source>
        <dbReference type="EMBL" id="AWN04678.1"/>
    </source>
</evidence>
<dbReference type="GO" id="GO:0000166">
    <property type="term" value="F:nucleotide binding"/>
    <property type="evidence" value="ECO:0007669"/>
    <property type="project" value="UniProtKB-KW"/>
</dbReference>
<keyword evidence="1" id="KW-0547">Nucleotide-binding</keyword>
<feature type="compositionally biased region" description="Basic and acidic residues" evidence="2">
    <location>
        <begin position="10"/>
        <end position="19"/>
    </location>
</feature>
<name>A0A2U8UM43_9CAUD</name>
<keyword evidence="5" id="KW-1185">Reference proteome</keyword>
<gene>
    <name evidence="4" type="primary">59</name>
    <name evidence="4" type="ORF">PBI_SQUASH_59</name>
</gene>
<evidence type="ECO:0000256" key="1">
    <source>
        <dbReference type="ARBA" id="ARBA00022741"/>
    </source>
</evidence>
<feature type="region of interest" description="Disordered" evidence="2">
    <location>
        <begin position="1"/>
        <end position="33"/>
    </location>
</feature>
<dbReference type="InterPro" id="IPR056098">
    <property type="entry name" value="Acb2/Tad1_hairpin"/>
</dbReference>
<accession>A0A2U8UM43</accession>